<name>A0A4Q7M114_9MICO</name>
<dbReference type="AlphaFoldDB" id="A0A4Q7M114"/>
<dbReference type="EMBL" id="SGWX01000001">
    <property type="protein sequence ID" value="RZS60447.1"/>
    <property type="molecule type" value="Genomic_DNA"/>
</dbReference>
<dbReference type="Gene3D" id="3.40.50.300">
    <property type="entry name" value="P-loop containing nucleotide triphosphate hydrolases"/>
    <property type="match status" value="1"/>
</dbReference>
<proteinExistence type="predicted"/>
<evidence type="ECO:0000313" key="2">
    <source>
        <dbReference type="EMBL" id="RZS60447.1"/>
    </source>
</evidence>
<dbReference type="RefSeq" id="WP_130412376.1">
    <property type="nucleotide sequence ID" value="NZ_SGWX01000001.1"/>
</dbReference>
<reference evidence="2 3" key="1">
    <citation type="submission" date="2019-02" db="EMBL/GenBank/DDBJ databases">
        <title>Sequencing the genomes of 1000 actinobacteria strains.</title>
        <authorList>
            <person name="Klenk H.-P."/>
        </authorList>
    </citation>
    <scope>NUCLEOTIDE SEQUENCE [LARGE SCALE GENOMIC DNA]</scope>
    <source>
        <strain evidence="2 3">DSM 16932</strain>
    </source>
</reference>
<dbReference type="InterPro" id="IPR027417">
    <property type="entry name" value="P-loop_NTPase"/>
</dbReference>
<gene>
    <name evidence="2" type="ORF">EV386_0705</name>
</gene>
<evidence type="ECO:0000313" key="3">
    <source>
        <dbReference type="Proteomes" id="UP000293852"/>
    </source>
</evidence>
<feature type="compositionally biased region" description="Basic and acidic residues" evidence="1">
    <location>
        <begin position="354"/>
        <end position="363"/>
    </location>
</feature>
<feature type="region of interest" description="Disordered" evidence="1">
    <location>
        <begin position="333"/>
        <end position="363"/>
    </location>
</feature>
<organism evidence="2 3">
    <name type="scientific">Xylanimonas ulmi</name>
    <dbReference type="NCBI Taxonomy" id="228973"/>
    <lineage>
        <taxon>Bacteria</taxon>
        <taxon>Bacillati</taxon>
        <taxon>Actinomycetota</taxon>
        <taxon>Actinomycetes</taxon>
        <taxon>Micrococcales</taxon>
        <taxon>Promicromonosporaceae</taxon>
        <taxon>Xylanimonas</taxon>
    </lineage>
</organism>
<evidence type="ECO:0000256" key="1">
    <source>
        <dbReference type="SAM" id="MobiDB-lite"/>
    </source>
</evidence>
<sequence length="363" mass="39160">MTDGVPDYFASETYDNPFSAEEMAQMVYGDEAPQPERMTNGAAFIFDPDLDVDPVWGTPEQALWASGESTMISASPGVGKTTVAQRVVLSMIGLGGDVLGFKVRPARRVLYLAMDRPKQIARSFRRMVTDRDRNALEHKLRVWKGPPPADIARIPGTLLSLVTAADADVVVIDSLKDAALGLSSDDVGSAVNRAIQEVLVHRVEVLILHHQIKRGGDGKARPTTLADVYGSTWITSGAGSVILLDGEAGSDTATLHHLKQPSEPVGPLKLEFDRFGGKVVMAEQFDPLAWLRSQHGRVTAAGMAISRTGEERPAKDVVEQCRRDLRRLTRSGLAREFEGSRGGPGGSAPTSWEAVRDEGLIAA</sequence>
<comment type="caution">
    <text evidence="2">The sequence shown here is derived from an EMBL/GenBank/DDBJ whole genome shotgun (WGS) entry which is preliminary data.</text>
</comment>
<dbReference type="SUPFAM" id="SSF52540">
    <property type="entry name" value="P-loop containing nucleoside triphosphate hydrolases"/>
    <property type="match status" value="1"/>
</dbReference>
<dbReference type="Pfam" id="PF13481">
    <property type="entry name" value="AAA_25"/>
    <property type="match status" value="1"/>
</dbReference>
<protein>
    <submittedName>
        <fullName evidence="2">AAA domain-containing protein</fullName>
    </submittedName>
</protein>
<accession>A0A4Q7M114</accession>
<keyword evidence="3" id="KW-1185">Reference proteome</keyword>
<dbReference type="Proteomes" id="UP000293852">
    <property type="component" value="Unassembled WGS sequence"/>
</dbReference>
<dbReference type="OrthoDB" id="9773982at2"/>